<gene>
    <name evidence="4" type="ORF">HINF_LOCUS23810</name>
    <name evidence="5" type="ORF">HINF_LOCUS64833</name>
</gene>
<dbReference type="Proteomes" id="UP001642409">
    <property type="component" value="Unassembled WGS sequence"/>
</dbReference>
<dbReference type="Pfam" id="PF00112">
    <property type="entry name" value="Peptidase_C1"/>
    <property type="match status" value="1"/>
</dbReference>
<protein>
    <submittedName>
        <fullName evidence="4">Cathepsin L</fullName>
    </submittedName>
    <submittedName>
        <fullName evidence="5">Cathepsin_L</fullName>
    </submittedName>
</protein>
<proteinExistence type="inferred from homology"/>
<dbReference type="AlphaFoldDB" id="A0AA86PC80"/>
<keyword evidence="6" id="KW-1185">Reference proteome</keyword>
<feature type="transmembrane region" description="Helical" evidence="2">
    <location>
        <begin position="395"/>
        <end position="418"/>
    </location>
</feature>
<dbReference type="SUPFAM" id="SSF54001">
    <property type="entry name" value="Cysteine proteinases"/>
    <property type="match status" value="1"/>
</dbReference>
<dbReference type="EMBL" id="CAXDID020000419">
    <property type="protein sequence ID" value="CAL6089439.1"/>
    <property type="molecule type" value="Genomic_DNA"/>
</dbReference>
<evidence type="ECO:0000259" key="3">
    <source>
        <dbReference type="SMART" id="SM00645"/>
    </source>
</evidence>
<evidence type="ECO:0000256" key="1">
    <source>
        <dbReference type="ARBA" id="ARBA00008455"/>
    </source>
</evidence>
<dbReference type="PRINTS" id="PR00705">
    <property type="entry name" value="PAPAIN"/>
</dbReference>
<keyword evidence="2" id="KW-0812">Transmembrane</keyword>
<dbReference type="PROSITE" id="PS00139">
    <property type="entry name" value="THIOL_PROTEASE_CYS"/>
    <property type="match status" value="1"/>
</dbReference>
<dbReference type="PANTHER" id="PTHR12411">
    <property type="entry name" value="CYSTEINE PROTEASE FAMILY C1-RELATED"/>
    <property type="match status" value="1"/>
</dbReference>
<dbReference type="InterPro" id="IPR039417">
    <property type="entry name" value="Peptidase_C1A_papain-like"/>
</dbReference>
<sequence length="441" mass="49997">MYLLCSVQQILVANISASDSCDVAYEKFVSFYQKQPSASSQSIFCSQLQYIAINGGKLFKNSDINIAPSFRRLPKRKFSSSTPNCSEELCFSFDPVKPLKRTYKSISLYEAGLSTVPKQQGDCGSCWAFGTMAVFENSVLRQKPANTFWSQKTDLSEQYLMSNSFDYFTSYCEGGDFVFAANYFNEQFQTIESETNVKYDYAALEPMWNQKQKIQTVVQPENYLKPYQLFNIEGSSNMKTPVVGIHTDTRKTFSKITIWQIKSYLSRGVAVSAAMYTETDYPKFKAYSGTKSLDVKCPGDESDHQVTFVGYGYKNGEEVWIIKNSWGQDWGANGYLYVPIGKDSYCTERYAFAILPIGFQFNEELYSNIGSHERGGIFDLDSDNGETVKRPLQQWIVWVSVLGGVLAVGIIVIISICISKKIKNKKEYKPMIIDTAFEVMR</sequence>
<dbReference type="CDD" id="cd02248">
    <property type="entry name" value="Peptidase_C1A"/>
    <property type="match status" value="1"/>
</dbReference>
<dbReference type="InterPro" id="IPR000668">
    <property type="entry name" value="Peptidase_C1A_C"/>
</dbReference>
<accession>A0AA86PC80</accession>
<evidence type="ECO:0000313" key="5">
    <source>
        <dbReference type="EMBL" id="CAL6089439.1"/>
    </source>
</evidence>
<feature type="domain" description="Peptidase C1A papain C-terminal" evidence="3">
    <location>
        <begin position="102"/>
        <end position="355"/>
    </location>
</feature>
<name>A0AA86PC80_9EUKA</name>
<dbReference type="EMBL" id="CATOUU010000632">
    <property type="protein sequence ID" value="CAI9936165.1"/>
    <property type="molecule type" value="Genomic_DNA"/>
</dbReference>
<dbReference type="SMART" id="SM00645">
    <property type="entry name" value="Pept_C1"/>
    <property type="match status" value="1"/>
</dbReference>
<comment type="caution">
    <text evidence="4">The sequence shown here is derived from an EMBL/GenBank/DDBJ whole genome shotgun (WGS) entry which is preliminary data.</text>
</comment>
<dbReference type="InterPro" id="IPR013128">
    <property type="entry name" value="Peptidase_C1A"/>
</dbReference>
<dbReference type="InterPro" id="IPR000169">
    <property type="entry name" value="Pept_cys_AS"/>
</dbReference>
<evidence type="ECO:0000313" key="6">
    <source>
        <dbReference type="Proteomes" id="UP001642409"/>
    </source>
</evidence>
<keyword evidence="2" id="KW-1133">Transmembrane helix</keyword>
<organism evidence="4">
    <name type="scientific">Hexamita inflata</name>
    <dbReference type="NCBI Taxonomy" id="28002"/>
    <lineage>
        <taxon>Eukaryota</taxon>
        <taxon>Metamonada</taxon>
        <taxon>Diplomonadida</taxon>
        <taxon>Hexamitidae</taxon>
        <taxon>Hexamitinae</taxon>
        <taxon>Hexamita</taxon>
    </lineage>
</organism>
<dbReference type="GO" id="GO:0008234">
    <property type="term" value="F:cysteine-type peptidase activity"/>
    <property type="evidence" value="ECO:0007669"/>
    <property type="project" value="InterPro"/>
</dbReference>
<dbReference type="GO" id="GO:0006508">
    <property type="term" value="P:proteolysis"/>
    <property type="evidence" value="ECO:0007669"/>
    <property type="project" value="InterPro"/>
</dbReference>
<comment type="similarity">
    <text evidence="1">Belongs to the peptidase C1 family.</text>
</comment>
<evidence type="ECO:0000256" key="2">
    <source>
        <dbReference type="SAM" id="Phobius"/>
    </source>
</evidence>
<reference evidence="4" key="1">
    <citation type="submission" date="2023-06" db="EMBL/GenBank/DDBJ databases">
        <authorList>
            <person name="Kurt Z."/>
        </authorList>
    </citation>
    <scope>NUCLEOTIDE SEQUENCE</scope>
</reference>
<keyword evidence="2" id="KW-0472">Membrane</keyword>
<dbReference type="InterPro" id="IPR038765">
    <property type="entry name" value="Papain-like_cys_pep_sf"/>
</dbReference>
<reference evidence="5 6" key="2">
    <citation type="submission" date="2024-07" db="EMBL/GenBank/DDBJ databases">
        <authorList>
            <person name="Akdeniz Z."/>
        </authorList>
    </citation>
    <scope>NUCLEOTIDE SEQUENCE [LARGE SCALE GENOMIC DNA]</scope>
</reference>
<evidence type="ECO:0000313" key="4">
    <source>
        <dbReference type="EMBL" id="CAI9936165.1"/>
    </source>
</evidence>
<dbReference type="Gene3D" id="3.90.70.10">
    <property type="entry name" value="Cysteine proteinases"/>
    <property type="match status" value="1"/>
</dbReference>